<organism evidence="2 3">
    <name type="scientific">Muraenolepis orangiensis</name>
    <name type="common">Patagonian moray cod</name>
    <dbReference type="NCBI Taxonomy" id="630683"/>
    <lineage>
        <taxon>Eukaryota</taxon>
        <taxon>Metazoa</taxon>
        <taxon>Chordata</taxon>
        <taxon>Craniata</taxon>
        <taxon>Vertebrata</taxon>
        <taxon>Euteleostomi</taxon>
        <taxon>Actinopterygii</taxon>
        <taxon>Neopterygii</taxon>
        <taxon>Teleostei</taxon>
        <taxon>Neoteleostei</taxon>
        <taxon>Acanthomorphata</taxon>
        <taxon>Zeiogadaria</taxon>
        <taxon>Gadariae</taxon>
        <taxon>Gadiformes</taxon>
        <taxon>Muraenolepidoidei</taxon>
        <taxon>Muraenolepididae</taxon>
        <taxon>Muraenolepis</taxon>
    </lineage>
</organism>
<feature type="region of interest" description="Disordered" evidence="1">
    <location>
        <begin position="1"/>
        <end position="68"/>
    </location>
</feature>
<sequence>MDLEEIHEGATDRESMDLEEIHEGATDKESMDLEEIHEGATDTERAWTWRRSMKELQTEREHGPGGDP</sequence>
<comment type="caution">
    <text evidence="2">The sequence shown here is derived from an EMBL/GenBank/DDBJ whole genome shotgun (WGS) entry which is preliminary data.</text>
</comment>
<dbReference type="EMBL" id="JANIIK010000034">
    <property type="protein sequence ID" value="KAJ3615256.1"/>
    <property type="molecule type" value="Genomic_DNA"/>
</dbReference>
<reference evidence="2" key="1">
    <citation type="submission" date="2022-07" db="EMBL/GenBank/DDBJ databases">
        <title>Chromosome-level genome of Muraenolepis orangiensis.</title>
        <authorList>
            <person name="Kim J."/>
        </authorList>
    </citation>
    <scope>NUCLEOTIDE SEQUENCE</scope>
    <source>
        <strain evidence="2">KU_S4_2022</strain>
        <tissue evidence="2">Muscle</tissue>
    </source>
</reference>
<evidence type="ECO:0000313" key="2">
    <source>
        <dbReference type="EMBL" id="KAJ3615256.1"/>
    </source>
</evidence>
<accession>A0A9Q0F031</accession>
<dbReference type="AlphaFoldDB" id="A0A9Q0F031"/>
<evidence type="ECO:0000313" key="3">
    <source>
        <dbReference type="Proteomes" id="UP001148018"/>
    </source>
</evidence>
<proteinExistence type="predicted"/>
<name>A0A9Q0F031_9TELE</name>
<dbReference type="Proteomes" id="UP001148018">
    <property type="component" value="Unassembled WGS sequence"/>
</dbReference>
<evidence type="ECO:0000256" key="1">
    <source>
        <dbReference type="SAM" id="MobiDB-lite"/>
    </source>
</evidence>
<keyword evidence="3" id="KW-1185">Reference proteome</keyword>
<gene>
    <name evidence="2" type="ORF">NHX12_018824</name>
</gene>
<protein>
    <submittedName>
        <fullName evidence="2">Uncharacterized protein</fullName>
    </submittedName>
</protein>